<dbReference type="Proteomes" id="UP001596023">
    <property type="component" value="Unassembled WGS sequence"/>
</dbReference>
<comment type="caution">
    <text evidence="6">The sequence shown here is derived from an EMBL/GenBank/DDBJ whole genome shotgun (WGS) entry which is preliminary data.</text>
</comment>
<name>A0ABV9KQM0_9BACT</name>
<gene>
    <name evidence="6" type="ORF">ACFO6W_00790</name>
</gene>
<evidence type="ECO:0000313" key="6">
    <source>
        <dbReference type="EMBL" id="MFC4672221.1"/>
    </source>
</evidence>
<keyword evidence="4 5" id="KW-0472">Membrane</keyword>
<feature type="transmembrane region" description="Helical" evidence="5">
    <location>
        <begin position="89"/>
        <end position="107"/>
    </location>
</feature>
<dbReference type="Pfam" id="PF05105">
    <property type="entry name" value="Phage_holin_4_1"/>
    <property type="match status" value="1"/>
</dbReference>
<sequence>MLLIIESLLTGDFVTLRLKLAIISIMWLLVAIAISLDLISGWRKARERGEQRTSYGLRRTVTKAVLYYALMLFAFMFDCIGMFFYDEPYITLIAAGFLIFIEAKSILEKAHEKDKKKIGKSLEELTAVFENKDDLIKGITEIVKKQLKNSETEENEKDR</sequence>
<evidence type="ECO:0000256" key="3">
    <source>
        <dbReference type="ARBA" id="ARBA00022989"/>
    </source>
</evidence>
<keyword evidence="3 5" id="KW-1133">Transmembrane helix</keyword>
<evidence type="ECO:0000256" key="2">
    <source>
        <dbReference type="ARBA" id="ARBA00022692"/>
    </source>
</evidence>
<reference evidence="7" key="1">
    <citation type="journal article" date="2019" name="Int. J. Syst. Evol. Microbiol.">
        <title>The Global Catalogue of Microorganisms (GCM) 10K type strain sequencing project: providing services to taxonomists for standard genome sequencing and annotation.</title>
        <authorList>
            <consortium name="The Broad Institute Genomics Platform"/>
            <consortium name="The Broad Institute Genome Sequencing Center for Infectious Disease"/>
            <person name="Wu L."/>
            <person name="Ma J."/>
        </authorList>
    </citation>
    <scope>NUCLEOTIDE SEQUENCE [LARGE SCALE GENOMIC DNA]</scope>
    <source>
        <strain evidence="7">CCUG 66188</strain>
    </source>
</reference>
<proteinExistence type="predicted"/>
<feature type="transmembrane region" description="Helical" evidence="5">
    <location>
        <begin position="64"/>
        <end position="83"/>
    </location>
</feature>
<dbReference type="InterPro" id="IPR006480">
    <property type="entry name" value="Phage_holin_4_1"/>
</dbReference>
<evidence type="ECO:0000256" key="1">
    <source>
        <dbReference type="ARBA" id="ARBA00004141"/>
    </source>
</evidence>
<evidence type="ECO:0000256" key="4">
    <source>
        <dbReference type="ARBA" id="ARBA00023136"/>
    </source>
</evidence>
<organism evidence="6 7">
    <name type="scientific">Dysgonomonas termitidis</name>
    <dbReference type="NCBI Taxonomy" id="1516126"/>
    <lineage>
        <taxon>Bacteria</taxon>
        <taxon>Pseudomonadati</taxon>
        <taxon>Bacteroidota</taxon>
        <taxon>Bacteroidia</taxon>
        <taxon>Bacteroidales</taxon>
        <taxon>Dysgonomonadaceae</taxon>
        <taxon>Dysgonomonas</taxon>
    </lineage>
</organism>
<evidence type="ECO:0000256" key="5">
    <source>
        <dbReference type="SAM" id="Phobius"/>
    </source>
</evidence>
<evidence type="ECO:0000313" key="7">
    <source>
        <dbReference type="Proteomes" id="UP001596023"/>
    </source>
</evidence>
<protein>
    <submittedName>
        <fullName evidence="6">Phage holin family protein</fullName>
    </submittedName>
</protein>
<accession>A0ABV9KQM0</accession>
<dbReference type="EMBL" id="JBHSGN010000005">
    <property type="protein sequence ID" value="MFC4672221.1"/>
    <property type="molecule type" value="Genomic_DNA"/>
</dbReference>
<keyword evidence="7" id="KW-1185">Reference proteome</keyword>
<comment type="subcellular location">
    <subcellularLocation>
        <location evidence="1">Membrane</location>
        <topology evidence="1">Multi-pass membrane protein</topology>
    </subcellularLocation>
</comment>
<keyword evidence="2 5" id="KW-0812">Transmembrane</keyword>
<feature type="transmembrane region" description="Helical" evidence="5">
    <location>
        <begin position="20"/>
        <end position="43"/>
    </location>
</feature>
<dbReference type="RefSeq" id="WP_379993401.1">
    <property type="nucleotide sequence ID" value="NZ_JBHSGN010000005.1"/>
</dbReference>